<dbReference type="OrthoDB" id="9800909at2"/>
<dbReference type="Pfam" id="PF09349">
    <property type="entry name" value="OHCU_decarbox"/>
    <property type="match status" value="1"/>
</dbReference>
<dbReference type="RefSeq" id="WP_094058574.1">
    <property type="nucleotide sequence ID" value="NZ_CP022530.1"/>
</dbReference>
<evidence type="ECO:0000259" key="8">
    <source>
        <dbReference type="Pfam" id="PF09349"/>
    </source>
</evidence>
<dbReference type="InterPro" id="IPR018020">
    <property type="entry name" value="OHCU_decarboxylase"/>
</dbReference>
<evidence type="ECO:0000313" key="10">
    <source>
        <dbReference type="Proteomes" id="UP000202440"/>
    </source>
</evidence>
<comment type="catalytic activity">
    <reaction evidence="1">
        <text>5-hydroxy-2-oxo-4-ureido-2,5-dihydro-1H-imidazole-5-carboxylate + H(+) = (S)-allantoin + CO2</text>
        <dbReference type="Rhea" id="RHEA:26301"/>
        <dbReference type="ChEBI" id="CHEBI:15378"/>
        <dbReference type="ChEBI" id="CHEBI:15678"/>
        <dbReference type="ChEBI" id="CHEBI:16526"/>
        <dbReference type="ChEBI" id="CHEBI:58639"/>
        <dbReference type="EC" id="4.1.1.97"/>
    </reaction>
</comment>
<dbReference type="GO" id="GO:0006144">
    <property type="term" value="P:purine nucleobase metabolic process"/>
    <property type="evidence" value="ECO:0007669"/>
    <property type="project" value="UniProtKB-KW"/>
</dbReference>
<evidence type="ECO:0000256" key="3">
    <source>
        <dbReference type="ARBA" id="ARBA00012257"/>
    </source>
</evidence>
<comment type="pathway">
    <text evidence="2">Purine metabolism; urate degradation; (S)-allantoin from urate: step 3/3.</text>
</comment>
<dbReference type="Gene3D" id="1.10.3330.10">
    <property type="entry name" value="Oxo-4-hydroxy-4-carboxy-5-ureidoimidazoline decarboxylase"/>
    <property type="match status" value="1"/>
</dbReference>
<evidence type="ECO:0000256" key="5">
    <source>
        <dbReference type="ARBA" id="ARBA00022793"/>
    </source>
</evidence>
<gene>
    <name evidence="9" type="primary">uraD</name>
    <name evidence="9" type="ORF">CHH28_01050</name>
</gene>
<keyword evidence="4" id="KW-0659">Purine metabolism</keyword>
<keyword evidence="10" id="KW-1185">Reference proteome</keyword>
<feature type="coiled-coil region" evidence="7">
    <location>
        <begin position="94"/>
        <end position="145"/>
    </location>
</feature>
<keyword evidence="5" id="KW-0210">Decarboxylase</keyword>
<proteinExistence type="predicted"/>
<evidence type="ECO:0000256" key="1">
    <source>
        <dbReference type="ARBA" id="ARBA00001163"/>
    </source>
</evidence>
<evidence type="ECO:0000256" key="4">
    <source>
        <dbReference type="ARBA" id="ARBA00022631"/>
    </source>
</evidence>
<evidence type="ECO:0000313" key="9">
    <source>
        <dbReference type="EMBL" id="ASP37356.1"/>
    </source>
</evidence>
<dbReference type="EC" id="4.1.1.97" evidence="3"/>
<reference evidence="9 10" key="1">
    <citation type="submission" date="2017-07" db="EMBL/GenBank/DDBJ databases">
        <title>Annotated genome sequence of Bacterioplanes sanyensis isolated from Red Sea.</title>
        <authorList>
            <person name="Rehman Z.U."/>
        </authorList>
    </citation>
    <scope>NUCLEOTIDE SEQUENCE [LARGE SCALE GENOMIC DNA]</scope>
    <source>
        <strain evidence="9 10">NV9</strain>
    </source>
</reference>
<name>A0A222FFK5_9GAMM</name>
<dbReference type="NCBIfam" id="TIGR03180">
    <property type="entry name" value="UraD_2"/>
    <property type="match status" value="1"/>
</dbReference>
<dbReference type="GO" id="GO:0051997">
    <property type="term" value="F:2-oxo-4-hydroxy-4-carboxy-5-ureidoimidazoline decarboxylase activity"/>
    <property type="evidence" value="ECO:0007669"/>
    <property type="project" value="UniProtKB-EC"/>
</dbReference>
<evidence type="ECO:0000256" key="7">
    <source>
        <dbReference type="SAM" id="Coils"/>
    </source>
</evidence>
<dbReference type="SUPFAM" id="SSF158694">
    <property type="entry name" value="UraD-Like"/>
    <property type="match status" value="1"/>
</dbReference>
<evidence type="ECO:0000256" key="6">
    <source>
        <dbReference type="ARBA" id="ARBA00023239"/>
    </source>
</evidence>
<keyword evidence="6" id="KW-0456">Lyase</keyword>
<dbReference type="Proteomes" id="UP000202440">
    <property type="component" value="Chromosome"/>
</dbReference>
<accession>A0A222FFK5</accession>
<dbReference type="GO" id="GO:0019628">
    <property type="term" value="P:urate catabolic process"/>
    <property type="evidence" value="ECO:0007669"/>
    <property type="project" value="TreeGrafter"/>
</dbReference>
<dbReference type="NCBIfam" id="NF010372">
    <property type="entry name" value="PRK13798.1"/>
    <property type="match status" value="1"/>
</dbReference>
<evidence type="ECO:0000256" key="2">
    <source>
        <dbReference type="ARBA" id="ARBA00004754"/>
    </source>
</evidence>
<dbReference type="InterPro" id="IPR036778">
    <property type="entry name" value="OHCU_decarboxylase_sf"/>
</dbReference>
<sequence>MMLTELNQLSEQHAQQQLSSCCAAERWVEGMVSLRPFESVEQLCQQADIVWQQLSEADYLQAFEAHPKIGDVSSLREKYANTKAIAANEQSGAQHAAEATLQRLAQLNQDYQDKFGFIFIVFATGKSAEQMLELLEQRIHNSREQEIANAAANQMQITNLRLQKLLEVVK</sequence>
<protein>
    <recommendedName>
        <fullName evidence="3">2-oxo-4-hydroxy-4-carboxy-5-ureidoimidazoline decarboxylase</fullName>
        <ecNumber evidence="3">4.1.1.97</ecNumber>
    </recommendedName>
</protein>
<feature type="domain" description="Oxo-4-hydroxy-4-carboxy-5-ureidoimidazoline decarboxylase" evidence="8">
    <location>
        <begin position="7"/>
        <end position="163"/>
    </location>
</feature>
<dbReference type="PANTHER" id="PTHR43466:SF1">
    <property type="entry name" value="2-OXO-4-HYDROXY-4-CARBOXY-5-UREIDOIMIDAZOLINE DECARBOXYLASE-RELATED"/>
    <property type="match status" value="1"/>
</dbReference>
<dbReference type="PANTHER" id="PTHR43466">
    <property type="entry name" value="2-OXO-4-HYDROXY-4-CARBOXY-5-UREIDOIMIDAZOLINE DECARBOXYLASE-RELATED"/>
    <property type="match status" value="1"/>
</dbReference>
<keyword evidence="7" id="KW-0175">Coiled coil</keyword>
<dbReference type="KEGG" id="bsan:CHH28_01050"/>
<dbReference type="InterPro" id="IPR017595">
    <property type="entry name" value="OHCU_decarboxylase-2"/>
</dbReference>
<dbReference type="AlphaFoldDB" id="A0A222FFK5"/>
<organism evidence="9 10">
    <name type="scientific">Bacterioplanes sanyensis</name>
    <dbReference type="NCBI Taxonomy" id="1249553"/>
    <lineage>
        <taxon>Bacteria</taxon>
        <taxon>Pseudomonadati</taxon>
        <taxon>Pseudomonadota</taxon>
        <taxon>Gammaproteobacteria</taxon>
        <taxon>Oceanospirillales</taxon>
        <taxon>Oceanospirillaceae</taxon>
        <taxon>Bacterioplanes</taxon>
    </lineage>
</organism>
<dbReference type="EMBL" id="CP022530">
    <property type="protein sequence ID" value="ASP37356.1"/>
    <property type="molecule type" value="Genomic_DNA"/>
</dbReference>